<dbReference type="Proteomes" id="UP000515406">
    <property type="component" value="Chromosome"/>
</dbReference>
<evidence type="ECO:0000313" key="1">
    <source>
        <dbReference type="EMBL" id="CAD0320145.1"/>
    </source>
</evidence>
<dbReference type="AlphaFoldDB" id="A0A6V7CRX7"/>
<sequence>MVGVHGFQQSNQQTVWCGVLADCGTVWRHGCRHRASRDGFTACPASGEGAARSSGQTLIYSITAIDIAFKKYC</sequence>
<accession>A0A6V7CRX7</accession>
<evidence type="ECO:0000313" key="2">
    <source>
        <dbReference type="Proteomes" id="UP000515406"/>
    </source>
</evidence>
<organism evidence="1 2">
    <name type="scientific">Xanthomonas hortorum pv. vitians</name>
    <dbReference type="NCBI Taxonomy" id="83224"/>
    <lineage>
        <taxon>Bacteria</taxon>
        <taxon>Pseudomonadati</taxon>
        <taxon>Pseudomonadota</taxon>
        <taxon>Gammaproteobacteria</taxon>
        <taxon>Lysobacterales</taxon>
        <taxon>Lysobacteraceae</taxon>
        <taxon>Xanthomonas</taxon>
    </lineage>
</organism>
<proteinExistence type="predicted"/>
<name>A0A6V7CRX7_9XANT</name>
<gene>
    <name evidence="1" type="ORF">CFBP498_15550</name>
</gene>
<dbReference type="EMBL" id="LR828257">
    <property type="protein sequence ID" value="CAD0320145.1"/>
    <property type="molecule type" value="Genomic_DNA"/>
</dbReference>
<keyword evidence="2" id="KW-1185">Reference proteome</keyword>
<dbReference type="EMBL" id="LR828257">
    <property type="protein sequence ID" value="CAD0320154.1"/>
    <property type="molecule type" value="Genomic_DNA"/>
</dbReference>
<reference evidence="1 2" key="1">
    <citation type="submission" date="2020-07" db="EMBL/GenBank/DDBJ databases">
        <authorList>
            <person name="Pothier F. J."/>
        </authorList>
    </citation>
    <scope>NUCLEOTIDE SEQUENCE [LARGE SCALE GENOMIC DNA]</scope>
    <source>
        <strain evidence="1 2">CFBP 498</strain>
    </source>
</reference>
<protein>
    <submittedName>
        <fullName evidence="1">Uncharacterized protein</fullName>
    </submittedName>
</protein>